<protein>
    <submittedName>
        <fullName evidence="2">Uncharacterized protein</fullName>
    </submittedName>
</protein>
<feature type="compositionally biased region" description="Basic and acidic residues" evidence="1">
    <location>
        <begin position="41"/>
        <end position="50"/>
    </location>
</feature>
<name>A0A2M7T777_9ACTN</name>
<dbReference type="AlphaFoldDB" id="A0A2M7T777"/>
<accession>A0A2M7T777</accession>
<comment type="caution">
    <text evidence="2">The sequence shown here is derived from an EMBL/GenBank/DDBJ whole genome shotgun (WGS) entry which is preliminary data.</text>
</comment>
<organism evidence="2 3">
    <name type="scientific">Candidatus Aquicultor secundus</name>
    <dbReference type="NCBI Taxonomy" id="1973895"/>
    <lineage>
        <taxon>Bacteria</taxon>
        <taxon>Bacillati</taxon>
        <taxon>Actinomycetota</taxon>
        <taxon>Candidatus Aquicultoria</taxon>
        <taxon>Candidatus Aquicultorales</taxon>
        <taxon>Candidatus Aquicultoraceae</taxon>
        <taxon>Candidatus Aquicultor</taxon>
    </lineage>
</organism>
<gene>
    <name evidence="2" type="ORF">COY37_08810</name>
</gene>
<dbReference type="RefSeq" id="WP_286678389.1">
    <property type="nucleotide sequence ID" value="NZ_MNXI01000079.1"/>
</dbReference>
<sequence length="106" mass="12025">MSIRPTDLQIIVQKAQEVERVQQSQQQQSKVQQQQFAEQLQKQHEVKERQVNSSPHADEVTIQNKSKNAGQGSHDKGQQEQTSGEADKEKKEAQSSAPEHIIDIKI</sequence>
<dbReference type="EMBL" id="PFNG01000205">
    <property type="protein sequence ID" value="PIZ36389.1"/>
    <property type="molecule type" value="Genomic_DNA"/>
</dbReference>
<evidence type="ECO:0000313" key="2">
    <source>
        <dbReference type="EMBL" id="PIZ36389.1"/>
    </source>
</evidence>
<dbReference type="Proteomes" id="UP000230956">
    <property type="component" value="Unassembled WGS sequence"/>
</dbReference>
<evidence type="ECO:0000256" key="1">
    <source>
        <dbReference type="SAM" id="MobiDB-lite"/>
    </source>
</evidence>
<feature type="region of interest" description="Disordered" evidence="1">
    <location>
        <begin position="36"/>
        <end position="106"/>
    </location>
</feature>
<reference evidence="3" key="1">
    <citation type="submission" date="2017-09" db="EMBL/GenBank/DDBJ databases">
        <title>Depth-based differentiation of microbial function through sediment-hosted aquifers and enrichment of novel symbionts in the deep terrestrial subsurface.</title>
        <authorList>
            <person name="Probst A.J."/>
            <person name="Ladd B."/>
            <person name="Jarett J.K."/>
            <person name="Geller-Mcgrath D.E."/>
            <person name="Sieber C.M.K."/>
            <person name="Emerson J.B."/>
            <person name="Anantharaman K."/>
            <person name="Thomas B.C."/>
            <person name="Malmstrom R."/>
            <person name="Stieglmeier M."/>
            <person name="Klingl A."/>
            <person name="Woyke T."/>
            <person name="Ryan C.M."/>
            <person name="Banfield J.F."/>
        </authorList>
    </citation>
    <scope>NUCLEOTIDE SEQUENCE [LARGE SCALE GENOMIC DNA]</scope>
</reference>
<feature type="compositionally biased region" description="Polar residues" evidence="1">
    <location>
        <begin position="51"/>
        <end position="71"/>
    </location>
</feature>
<evidence type="ECO:0000313" key="3">
    <source>
        <dbReference type="Proteomes" id="UP000230956"/>
    </source>
</evidence>
<proteinExistence type="predicted"/>